<keyword evidence="1" id="KW-0175">Coiled coil</keyword>
<sequence length="113" mass="12679">MGKKKMLLSFFVGVFLLTGTGSAFAAFWDRPCQFAIEELQFLQKQIAEKKQEVDHARVASTIPASFFSDQVKDSMVKDQAAQTVEELKSLFQDVEVAVSELNKWCLASNRVAQ</sequence>
<keyword evidence="2" id="KW-0732">Signal</keyword>
<dbReference type="RefSeq" id="WP_313831718.1">
    <property type="nucleotide sequence ID" value="NZ_JAQOUE010000001.1"/>
</dbReference>
<evidence type="ECO:0000256" key="1">
    <source>
        <dbReference type="SAM" id="Coils"/>
    </source>
</evidence>
<feature type="signal peptide" evidence="2">
    <location>
        <begin position="1"/>
        <end position="25"/>
    </location>
</feature>
<feature type="coiled-coil region" evidence="1">
    <location>
        <begin position="32"/>
        <end position="59"/>
    </location>
</feature>
<evidence type="ECO:0000313" key="4">
    <source>
        <dbReference type="Proteomes" id="UP001250932"/>
    </source>
</evidence>
<evidence type="ECO:0000313" key="3">
    <source>
        <dbReference type="EMBL" id="MDT7041364.1"/>
    </source>
</evidence>
<feature type="chain" id="PRO_5046118182" evidence="2">
    <location>
        <begin position="26"/>
        <end position="113"/>
    </location>
</feature>
<organism evidence="3 4">
    <name type="scientific">Candidatus Nitronereus thalassa</name>
    <dbReference type="NCBI Taxonomy" id="3020898"/>
    <lineage>
        <taxon>Bacteria</taxon>
        <taxon>Pseudomonadati</taxon>
        <taxon>Nitrospirota</taxon>
        <taxon>Nitrospiria</taxon>
        <taxon>Nitrospirales</taxon>
        <taxon>Nitrospiraceae</taxon>
        <taxon>Candidatus Nitronereus</taxon>
    </lineage>
</organism>
<dbReference type="EMBL" id="JAQOUE010000001">
    <property type="protein sequence ID" value="MDT7041364.1"/>
    <property type="molecule type" value="Genomic_DNA"/>
</dbReference>
<accession>A0ABU3K4R7</accession>
<protein>
    <submittedName>
        <fullName evidence="3">Uncharacterized protein</fullName>
    </submittedName>
</protein>
<reference evidence="3 4" key="1">
    <citation type="journal article" date="2023" name="ISME J.">
        <title>Cultivation and genomic characterization of novel and ubiquitous marine nitrite-oxidizing bacteria from the Nitrospirales.</title>
        <authorList>
            <person name="Mueller A.J."/>
            <person name="Daebeler A."/>
            <person name="Herbold C.W."/>
            <person name="Kirkegaard R.H."/>
            <person name="Daims H."/>
        </authorList>
    </citation>
    <scope>NUCLEOTIDE SEQUENCE [LARGE SCALE GENOMIC DNA]</scope>
    <source>
        <strain evidence="3 4">EB</strain>
    </source>
</reference>
<keyword evidence="4" id="KW-1185">Reference proteome</keyword>
<dbReference type="Proteomes" id="UP001250932">
    <property type="component" value="Unassembled WGS sequence"/>
</dbReference>
<name>A0ABU3K4R7_9BACT</name>
<evidence type="ECO:0000256" key="2">
    <source>
        <dbReference type="SAM" id="SignalP"/>
    </source>
</evidence>
<gene>
    <name evidence="3" type="ORF">PPG34_03325</name>
</gene>
<comment type="caution">
    <text evidence="3">The sequence shown here is derived from an EMBL/GenBank/DDBJ whole genome shotgun (WGS) entry which is preliminary data.</text>
</comment>
<proteinExistence type="predicted"/>